<keyword evidence="4" id="KW-0597">Phosphoprotein</keyword>
<reference evidence="11" key="1">
    <citation type="submission" date="2017-06" db="EMBL/GenBank/DDBJ databases">
        <authorList>
            <person name="Varghese N."/>
            <person name="Submissions S."/>
        </authorList>
    </citation>
    <scope>NUCLEOTIDE SEQUENCE [LARGE SCALE GENOMIC DNA]</scope>
    <source>
        <strain evidence="11">DSM 44485</strain>
    </source>
</reference>
<proteinExistence type="predicted"/>
<dbReference type="AlphaFoldDB" id="A0A238UR99"/>
<dbReference type="Proteomes" id="UP000198420">
    <property type="component" value="Unassembled WGS sequence"/>
</dbReference>
<evidence type="ECO:0000313" key="11">
    <source>
        <dbReference type="Proteomes" id="UP000198420"/>
    </source>
</evidence>
<keyword evidence="7" id="KW-0902">Two-component regulatory system</keyword>
<dbReference type="InterPro" id="IPR050736">
    <property type="entry name" value="Sensor_HK_Regulatory"/>
</dbReference>
<accession>A0A238UR99</accession>
<keyword evidence="8" id="KW-0175">Coiled coil</keyword>
<gene>
    <name evidence="10" type="ORF">SAMN06265355_101327</name>
</gene>
<dbReference type="SMART" id="SM00388">
    <property type="entry name" value="HisKA"/>
    <property type="match status" value="1"/>
</dbReference>
<evidence type="ECO:0000256" key="4">
    <source>
        <dbReference type="ARBA" id="ARBA00022553"/>
    </source>
</evidence>
<dbReference type="GO" id="GO:0005886">
    <property type="term" value="C:plasma membrane"/>
    <property type="evidence" value="ECO:0007669"/>
    <property type="project" value="UniProtKB-SubCell"/>
</dbReference>
<dbReference type="PRINTS" id="PR00344">
    <property type="entry name" value="BCTRLSENSOR"/>
</dbReference>
<dbReference type="PROSITE" id="PS50109">
    <property type="entry name" value="HIS_KIN"/>
    <property type="match status" value="1"/>
</dbReference>
<dbReference type="OrthoDB" id="340764at2"/>
<evidence type="ECO:0000256" key="7">
    <source>
        <dbReference type="ARBA" id="ARBA00023012"/>
    </source>
</evidence>
<dbReference type="InterPro" id="IPR005467">
    <property type="entry name" value="His_kinase_dom"/>
</dbReference>
<dbReference type="InterPro" id="IPR036890">
    <property type="entry name" value="HATPase_C_sf"/>
</dbReference>
<feature type="domain" description="Histidine kinase" evidence="9">
    <location>
        <begin position="229"/>
        <end position="445"/>
    </location>
</feature>
<sequence length="574" mass="61365">MAEELLRLRVADEEGVFALRQAGRHVAAAVRLDFQDQVRVATALSEIGRELVAHSGGVAVAFRLDRRPAPRLLIEMEYAPAQGSPRPKEGDTAAARLMDLVEETGTEAGRTVRLAKDLPADAATVTGATLADLRARLGRLQPASALEELRTQNAELLRTLEDVRRQSGELRALNTELEETNQGVMALYKELSTELEETNRGVVALYAELEEKSDQLREAGDAKNRFWANISHELRTPVNGVIGLARLLLDPAAEPLTEEQRHQVSLIAGASETLLSLVNELLDMAKAEQGGLAPRRTFVEVSSMLRQLRDLMTPMAEQTGVRLRVDAAEAGALILVTDEVMLNRILRNLVANGLKYTDEGEVRLTTRRTPDHLEFAVADTGIGIPPGEQERVFEEFYQVPGGKPGGTGLGLTYSRRLAHALGGELTLESEVGTGTTVTLRLPPYHGLAELRLAHVLVADEHAAARRVLCDALDGTAGRVSEAGDPRTVRDLAASSDPPELILLGPGISAADAVGGPGGPPPGTAVVLIAPSDEAASDGTPPERVDAVLDQAQLAPVMLADAVARARAGRAARLP</sequence>
<organism evidence="10 11">
    <name type="scientific">Actinomadura mexicana</name>
    <dbReference type="NCBI Taxonomy" id="134959"/>
    <lineage>
        <taxon>Bacteria</taxon>
        <taxon>Bacillati</taxon>
        <taxon>Actinomycetota</taxon>
        <taxon>Actinomycetes</taxon>
        <taxon>Streptosporangiales</taxon>
        <taxon>Thermomonosporaceae</taxon>
        <taxon>Actinomadura</taxon>
    </lineage>
</organism>
<dbReference type="Pfam" id="PF02518">
    <property type="entry name" value="HATPase_c"/>
    <property type="match status" value="1"/>
</dbReference>
<evidence type="ECO:0000256" key="8">
    <source>
        <dbReference type="SAM" id="Coils"/>
    </source>
</evidence>
<dbReference type="InterPro" id="IPR036097">
    <property type="entry name" value="HisK_dim/P_sf"/>
</dbReference>
<dbReference type="PANTHER" id="PTHR43711">
    <property type="entry name" value="TWO-COMPONENT HISTIDINE KINASE"/>
    <property type="match status" value="1"/>
</dbReference>
<dbReference type="Gene3D" id="1.10.287.130">
    <property type="match status" value="1"/>
</dbReference>
<keyword evidence="6 10" id="KW-0418">Kinase</keyword>
<keyword evidence="5" id="KW-0808">Transferase</keyword>
<dbReference type="SMART" id="SM00387">
    <property type="entry name" value="HATPase_c"/>
    <property type="match status" value="1"/>
</dbReference>
<dbReference type="Pfam" id="PF00512">
    <property type="entry name" value="HisKA"/>
    <property type="match status" value="1"/>
</dbReference>
<comment type="catalytic activity">
    <reaction evidence="1">
        <text>ATP + protein L-histidine = ADP + protein N-phospho-L-histidine.</text>
        <dbReference type="EC" id="2.7.13.3"/>
    </reaction>
</comment>
<dbReference type="EC" id="2.7.13.3" evidence="3"/>
<dbReference type="InterPro" id="IPR004358">
    <property type="entry name" value="Sig_transdc_His_kin-like_C"/>
</dbReference>
<comment type="subcellular location">
    <subcellularLocation>
        <location evidence="2">Cell membrane</location>
    </subcellularLocation>
</comment>
<dbReference type="InterPro" id="IPR003594">
    <property type="entry name" value="HATPase_dom"/>
</dbReference>
<dbReference type="EMBL" id="FZNP01000001">
    <property type="protein sequence ID" value="SNR24682.1"/>
    <property type="molecule type" value="Genomic_DNA"/>
</dbReference>
<name>A0A238UR99_9ACTN</name>
<dbReference type="SUPFAM" id="SSF55874">
    <property type="entry name" value="ATPase domain of HSP90 chaperone/DNA topoisomerase II/histidine kinase"/>
    <property type="match status" value="1"/>
</dbReference>
<dbReference type="SUPFAM" id="SSF47384">
    <property type="entry name" value="Homodimeric domain of signal transducing histidine kinase"/>
    <property type="match status" value="1"/>
</dbReference>
<dbReference type="RefSeq" id="WP_089309748.1">
    <property type="nucleotide sequence ID" value="NZ_FZNP01000001.1"/>
</dbReference>
<evidence type="ECO:0000256" key="6">
    <source>
        <dbReference type="ARBA" id="ARBA00022777"/>
    </source>
</evidence>
<evidence type="ECO:0000256" key="3">
    <source>
        <dbReference type="ARBA" id="ARBA00012438"/>
    </source>
</evidence>
<feature type="coiled-coil region" evidence="8">
    <location>
        <begin position="146"/>
        <end position="190"/>
    </location>
</feature>
<dbReference type="InterPro" id="IPR003661">
    <property type="entry name" value="HisK_dim/P_dom"/>
</dbReference>
<dbReference type="CDD" id="cd00082">
    <property type="entry name" value="HisKA"/>
    <property type="match status" value="1"/>
</dbReference>
<dbReference type="GO" id="GO:0000155">
    <property type="term" value="F:phosphorelay sensor kinase activity"/>
    <property type="evidence" value="ECO:0007669"/>
    <property type="project" value="InterPro"/>
</dbReference>
<evidence type="ECO:0000256" key="2">
    <source>
        <dbReference type="ARBA" id="ARBA00004236"/>
    </source>
</evidence>
<evidence type="ECO:0000259" key="9">
    <source>
        <dbReference type="PROSITE" id="PS50109"/>
    </source>
</evidence>
<dbReference type="PANTHER" id="PTHR43711:SF1">
    <property type="entry name" value="HISTIDINE KINASE 1"/>
    <property type="match status" value="1"/>
</dbReference>
<evidence type="ECO:0000256" key="5">
    <source>
        <dbReference type="ARBA" id="ARBA00022679"/>
    </source>
</evidence>
<evidence type="ECO:0000313" key="10">
    <source>
        <dbReference type="EMBL" id="SNR24682.1"/>
    </source>
</evidence>
<dbReference type="Gene3D" id="3.30.565.10">
    <property type="entry name" value="Histidine kinase-like ATPase, C-terminal domain"/>
    <property type="match status" value="1"/>
</dbReference>
<evidence type="ECO:0000256" key="1">
    <source>
        <dbReference type="ARBA" id="ARBA00000085"/>
    </source>
</evidence>
<protein>
    <recommendedName>
        <fullName evidence="3">histidine kinase</fullName>
        <ecNumber evidence="3">2.7.13.3</ecNumber>
    </recommendedName>
</protein>
<keyword evidence="11" id="KW-1185">Reference proteome</keyword>